<feature type="compositionally biased region" description="Polar residues" evidence="1">
    <location>
        <begin position="7"/>
        <end position="21"/>
    </location>
</feature>
<accession>B3RM59</accession>
<feature type="compositionally biased region" description="Polar residues" evidence="1">
    <location>
        <begin position="125"/>
        <end position="139"/>
    </location>
</feature>
<name>B3RM59_TRIAD</name>
<dbReference type="PROSITE" id="PS00109">
    <property type="entry name" value="PROTEIN_KINASE_TYR"/>
    <property type="match status" value="1"/>
</dbReference>
<feature type="compositionally biased region" description="Low complexity" evidence="1">
    <location>
        <begin position="299"/>
        <end position="309"/>
    </location>
</feature>
<dbReference type="KEGG" id="tad:TRIADDRAFT_52245"/>
<gene>
    <name evidence="3" type="ORF">TRIADDRAFT_52245</name>
</gene>
<dbReference type="GO" id="GO:0005524">
    <property type="term" value="F:ATP binding"/>
    <property type="evidence" value="ECO:0007669"/>
    <property type="project" value="InterPro"/>
</dbReference>
<feature type="compositionally biased region" description="Low complexity" evidence="1">
    <location>
        <begin position="183"/>
        <end position="198"/>
    </location>
</feature>
<reference evidence="3 4" key="1">
    <citation type="journal article" date="2008" name="Nature">
        <title>The Trichoplax genome and the nature of placozoans.</title>
        <authorList>
            <person name="Srivastava M."/>
            <person name="Begovic E."/>
            <person name="Chapman J."/>
            <person name="Putnam N.H."/>
            <person name="Hellsten U."/>
            <person name="Kawashima T."/>
            <person name="Kuo A."/>
            <person name="Mitros T."/>
            <person name="Salamov A."/>
            <person name="Carpenter M.L."/>
            <person name="Signorovitch A.Y."/>
            <person name="Moreno M.A."/>
            <person name="Kamm K."/>
            <person name="Grimwood J."/>
            <person name="Schmutz J."/>
            <person name="Shapiro H."/>
            <person name="Grigoriev I.V."/>
            <person name="Buss L.W."/>
            <person name="Schierwater B."/>
            <person name="Dellaporta S.L."/>
            <person name="Rokhsar D.S."/>
        </authorList>
    </citation>
    <scope>NUCLEOTIDE SEQUENCE [LARGE SCALE GENOMIC DNA]</scope>
    <source>
        <strain evidence="3 4">Grell-BS-1999</strain>
    </source>
</reference>
<dbReference type="eggNOG" id="ENOG502QVUZ">
    <property type="taxonomic scope" value="Eukaryota"/>
</dbReference>
<feature type="compositionally biased region" description="Basic and acidic residues" evidence="1">
    <location>
        <begin position="268"/>
        <end position="279"/>
    </location>
</feature>
<sequence>MSEKNDQTTNLTESLKTGLQDTNKDNPVYDKAAVLTAVANLANATADAVSAAKVDSVNSRPRVTSSSSLDSIRSCDSLLPKEEDFFKERSKTIESTYHTPRPRPEKISHTMVHRKLPQIPKESRSASVATSSPHRNTIHNLLDTGIPTRNRNRTEDSNDHSAKGVALHNRKLPEIPKGDSIYRLSNSSTTSRSTSDLRSFQDGKPKSFSNRELPEIPKNAEGNAAKILKSVQGQHLHVGSSTVSESATENFQTIAPSRQGPLPPVPPRDSDPTESKEFANRPYVRLDSFSNSDSEDQISQDQNNSQANNNNLQIQVDSAEENKDKKLSVGMLAPWKWAKKRRAKHNNSSDNKTDEGEDEDSDSRSDSTLNAAKGLSHSTGNLSNDESQDYYPLRKSSSMPLQDEKSNDIQFLTLTKESSSSSNRKASGTQSKQFKLPDNSTIKSNSNILSSSKVADISQKKSTVSSSSIIPDDDYVEPLEIQKIITEDNDKYDFERPIKSRLKRRTARRSKVMGPQLAISAKRRPSQAGDSDETKEEVKEEAKKPFIQKQKQPSREPTEGRRNSANRNFVVLSFIDGGASTKKETSFFANLNKPVRLLTPMLNDQGEEAIESNDSDAVLSVLSPTVPTELVYNVNARESISETLPLTIFQKSNLDSTSYLAQLQLATMTELNKKWKKAAMPSIVKASERNTNFYQKIQWSDLLLIADINNRIPCLITPHGCYISVKISGQENLGVNRECMGSVKIEPNQHHVSNFAEKLLIKHDIRVSTTLQYHRNVCTTVAHFKEKLPLAMHSLVRNSTTNINLNNPVSCLLLDCSPICTVKQYVDNCVRYHDVHPLEYEFTVVMLALQLCYGLQYLHSVKVVHRDLSLDNLLLVKSQDDLYAPVELSITNFSYSLHQVGVENPFKISINAALANIGGNTEHLPPEIVNVHETSTELDYQYCDQFAAGCIIYEMLHLDNPFADPTVQLAMQDYRISDLPLIPIRSALSQSIERIAFAFLNRKPEERLTIERAIRLLGFILWGPEVLKSNNKPPKTQNAVTNWLICKRQEFLCYLVEKSTSTFLDDSIEVSSFGSVFTLEESLKLHFLTHATSTSLLEDWTFLTAPLQDS</sequence>
<dbReference type="AlphaFoldDB" id="B3RM59"/>
<feature type="compositionally biased region" description="Basic residues" evidence="1">
    <location>
        <begin position="502"/>
        <end position="511"/>
    </location>
</feature>
<feature type="region of interest" description="Disordered" evidence="1">
    <location>
        <begin position="118"/>
        <end position="218"/>
    </location>
</feature>
<dbReference type="InterPro" id="IPR051511">
    <property type="entry name" value="MitoQC_Scaffold_Kinases"/>
</dbReference>
<dbReference type="OrthoDB" id="9886644at2759"/>
<dbReference type="EMBL" id="DS985241">
    <property type="protein sequence ID" value="EDV29639.1"/>
    <property type="molecule type" value="Genomic_DNA"/>
</dbReference>
<dbReference type="InterPro" id="IPR011009">
    <property type="entry name" value="Kinase-like_dom_sf"/>
</dbReference>
<dbReference type="InterPro" id="IPR000719">
    <property type="entry name" value="Prot_kinase_dom"/>
</dbReference>
<dbReference type="Proteomes" id="UP000009022">
    <property type="component" value="Unassembled WGS sequence"/>
</dbReference>
<dbReference type="InterPro" id="IPR008266">
    <property type="entry name" value="Tyr_kinase_AS"/>
</dbReference>
<dbReference type="PROSITE" id="PS50011">
    <property type="entry name" value="PROTEIN_KINASE_DOM"/>
    <property type="match status" value="1"/>
</dbReference>
<feature type="domain" description="Protein kinase" evidence="2">
    <location>
        <begin position="669"/>
        <end position="1020"/>
    </location>
</feature>
<feature type="region of interest" description="Disordered" evidence="1">
    <location>
        <begin position="339"/>
        <end position="447"/>
    </location>
</feature>
<feature type="region of interest" description="Disordered" evidence="1">
    <location>
        <begin position="1"/>
        <end position="25"/>
    </location>
</feature>
<dbReference type="PANTHER" id="PTHR22972">
    <property type="entry name" value="SERINE/THREONINE PROTEIN KINASE"/>
    <property type="match status" value="1"/>
</dbReference>
<dbReference type="SUPFAM" id="SSF56112">
    <property type="entry name" value="Protein kinase-like (PK-like)"/>
    <property type="match status" value="1"/>
</dbReference>
<evidence type="ECO:0000256" key="1">
    <source>
        <dbReference type="SAM" id="MobiDB-lite"/>
    </source>
</evidence>
<dbReference type="STRING" id="10228.B3RM59"/>
<feature type="compositionally biased region" description="Polar residues" evidence="1">
    <location>
        <begin position="376"/>
        <end position="385"/>
    </location>
</feature>
<evidence type="ECO:0000313" key="3">
    <source>
        <dbReference type="EMBL" id="EDV29639.1"/>
    </source>
</evidence>
<proteinExistence type="predicted"/>
<dbReference type="GeneID" id="6749325"/>
<protein>
    <recommendedName>
        <fullName evidence="2">Protein kinase domain-containing protein</fullName>
    </recommendedName>
</protein>
<dbReference type="Gene3D" id="1.10.510.10">
    <property type="entry name" value="Transferase(Phosphotransferase) domain 1"/>
    <property type="match status" value="1"/>
</dbReference>
<dbReference type="GO" id="GO:2000145">
    <property type="term" value="P:regulation of cell motility"/>
    <property type="evidence" value="ECO:0000318"/>
    <property type="project" value="GO_Central"/>
</dbReference>
<dbReference type="OMA" id="FEFERSE"/>
<feature type="region of interest" description="Disordered" evidence="1">
    <location>
        <begin position="238"/>
        <end position="309"/>
    </location>
</feature>
<dbReference type="SMART" id="SM00220">
    <property type="entry name" value="S_TKc"/>
    <property type="match status" value="1"/>
</dbReference>
<dbReference type="HOGENOM" id="CLU_281918_0_0_1"/>
<feature type="compositionally biased region" description="Basic and acidic residues" evidence="1">
    <location>
        <begin position="152"/>
        <end position="162"/>
    </location>
</feature>
<dbReference type="Pfam" id="PF00069">
    <property type="entry name" value="Pkinase"/>
    <property type="match status" value="1"/>
</dbReference>
<evidence type="ECO:0000313" key="4">
    <source>
        <dbReference type="Proteomes" id="UP000009022"/>
    </source>
</evidence>
<dbReference type="InParanoid" id="B3RM59"/>
<feature type="region of interest" description="Disordered" evidence="1">
    <location>
        <begin position="502"/>
        <end position="563"/>
    </location>
</feature>
<dbReference type="RefSeq" id="XP_002108841.1">
    <property type="nucleotide sequence ID" value="XM_002108805.1"/>
</dbReference>
<feature type="compositionally biased region" description="Polar residues" evidence="1">
    <location>
        <begin position="408"/>
        <end position="433"/>
    </location>
</feature>
<dbReference type="GO" id="GO:0004672">
    <property type="term" value="F:protein kinase activity"/>
    <property type="evidence" value="ECO:0000318"/>
    <property type="project" value="GO_Central"/>
</dbReference>
<keyword evidence="4" id="KW-1185">Reference proteome</keyword>
<dbReference type="PANTHER" id="PTHR22972:SF8">
    <property type="entry name" value="PROTEIN KINASE DOMAIN-CONTAINING PROTEIN"/>
    <property type="match status" value="1"/>
</dbReference>
<evidence type="ECO:0000259" key="2">
    <source>
        <dbReference type="PROSITE" id="PS50011"/>
    </source>
</evidence>
<feature type="compositionally biased region" description="Basic and acidic residues" evidence="1">
    <location>
        <begin position="553"/>
        <end position="562"/>
    </location>
</feature>
<dbReference type="CTD" id="6749325"/>
<organism evidence="3 4">
    <name type="scientific">Trichoplax adhaerens</name>
    <name type="common">Trichoplax reptans</name>
    <dbReference type="NCBI Taxonomy" id="10228"/>
    <lineage>
        <taxon>Eukaryota</taxon>
        <taxon>Metazoa</taxon>
        <taxon>Placozoa</taxon>
        <taxon>Uniplacotomia</taxon>
        <taxon>Trichoplacea</taxon>
        <taxon>Trichoplacidae</taxon>
        <taxon>Trichoplax</taxon>
    </lineage>
</organism>
<feature type="compositionally biased region" description="Polar residues" evidence="1">
    <location>
        <begin position="239"/>
        <end position="256"/>
    </location>
</feature>